<evidence type="ECO:0000313" key="3">
    <source>
        <dbReference type="Proteomes" id="UP001590950"/>
    </source>
</evidence>
<feature type="region of interest" description="Disordered" evidence="1">
    <location>
        <begin position="37"/>
        <end position="63"/>
    </location>
</feature>
<dbReference type="Proteomes" id="UP001590950">
    <property type="component" value="Unassembled WGS sequence"/>
</dbReference>
<feature type="compositionally biased region" description="Polar residues" evidence="1">
    <location>
        <begin position="44"/>
        <end position="58"/>
    </location>
</feature>
<evidence type="ECO:0000256" key="1">
    <source>
        <dbReference type="SAM" id="MobiDB-lite"/>
    </source>
</evidence>
<sequence length="111" mass="12127">MPKSSYSAFDNDATLYDFNDQDHHAVDATGMHQWVPDLGFDMPDTSSGSSKGPTSDVSRANKPRALCHVRNTSFSRKADVERHTKSINPDLQTPIVAKCMVACITATGRIS</sequence>
<evidence type="ECO:0000313" key="2">
    <source>
        <dbReference type="EMBL" id="KAL2042177.1"/>
    </source>
</evidence>
<dbReference type="EMBL" id="JBEFKJ010000015">
    <property type="protein sequence ID" value="KAL2042177.1"/>
    <property type="molecule type" value="Genomic_DNA"/>
</dbReference>
<proteinExistence type="predicted"/>
<comment type="caution">
    <text evidence="2">The sequence shown here is derived from an EMBL/GenBank/DDBJ whole genome shotgun (WGS) entry which is preliminary data.</text>
</comment>
<accession>A0ABR4A8F5</accession>
<gene>
    <name evidence="2" type="ORF">N7G274_005365</name>
</gene>
<protein>
    <submittedName>
        <fullName evidence="2">Uncharacterized protein</fullName>
    </submittedName>
</protein>
<reference evidence="2 3" key="1">
    <citation type="submission" date="2024-09" db="EMBL/GenBank/DDBJ databases">
        <title>Rethinking Asexuality: The Enigmatic Case of Functional Sexual Genes in Lepraria (Stereocaulaceae).</title>
        <authorList>
            <person name="Doellman M."/>
            <person name="Sun Y."/>
            <person name="Barcenas-Pena A."/>
            <person name="Lumbsch H.T."/>
            <person name="Grewe F."/>
        </authorList>
    </citation>
    <scope>NUCLEOTIDE SEQUENCE [LARGE SCALE GENOMIC DNA]</scope>
    <source>
        <strain evidence="2 3">Mercado 3170</strain>
    </source>
</reference>
<organism evidence="2 3">
    <name type="scientific">Stereocaulon virgatum</name>
    <dbReference type="NCBI Taxonomy" id="373712"/>
    <lineage>
        <taxon>Eukaryota</taxon>
        <taxon>Fungi</taxon>
        <taxon>Dikarya</taxon>
        <taxon>Ascomycota</taxon>
        <taxon>Pezizomycotina</taxon>
        <taxon>Lecanoromycetes</taxon>
        <taxon>OSLEUM clade</taxon>
        <taxon>Lecanoromycetidae</taxon>
        <taxon>Lecanorales</taxon>
        <taxon>Lecanorineae</taxon>
        <taxon>Stereocaulaceae</taxon>
        <taxon>Stereocaulon</taxon>
    </lineage>
</organism>
<keyword evidence="3" id="KW-1185">Reference proteome</keyword>
<name>A0ABR4A8F5_9LECA</name>